<evidence type="ECO:0000313" key="2">
    <source>
        <dbReference type="Proteomes" id="UP001632038"/>
    </source>
</evidence>
<comment type="caution">
    <text evidence="1">The sequence shown here is derived from an EMBL/GenBank/DDBJ whole genome shotgun (WGS) entry which is preliminary data.</text>
</comment>
<dbReference type="AlphaFoldDB" id="A0ABD3E3L4"/>
<name>A0ABD3E3L4_9LAMI</name>
<reference evidence="2" key="1">
    <citation type="journal article" date="2024" name="IScience">
        <title>Strigolactones Initiate the Formation of Haustorium-like Structures in Castilleja.</title>
        <authorList>
            <person name="Buerger M."/>
            <person name="Peterson D."/>
            <person name="Chory J."/>
        </authorList>
    </citation>
    <scope>NUCLEOTIDE SEQUENCE [LARGE SCALE GENOMIC DNA]</scope>
</reference>
<gene>
    <name evidence="1" type="ORF">CASFOL_005300</name>
</gene>
<dbReference type="Proteomes" id="UP001632038">
    <property type="component" value="Unassembled WGS sequence"/>
</dbReference>
<dbReference type="Gene3D" id="2.60.120.620">
    <property type="entry name" value="q2cbj1_9rhob like domain"/>
    <property type="match status" value="1"/>
</dbReference>
<organism evidence="1 2">
    <name type="scientific">Castilleja foliolosa</name>
    <dbReference type="NCBI Taxonomy" id="1961234"/>
    <lineage>
        <taxon>Eukaryota</taxon>
        <taxon>Viridiplantae</taxon>
        <taxon>Streptophyta</taxon>
        <taxon>Embryophyta</taxon>
        <taxon>Tracheophyta</taxon>
        <taxon>Spermatophyta</taxon>
        <taxon>Magnoliopsida</taxon>
        <taxon>eudicotyledons</taxon>
        <taxon>Gunneridae</taxon>
        <taxon>Pentapetalae</taxon>
        <taxon>asterids</taxon>
        <taxon>lamiids</taxon>
        <taxon>Lamiales</taxon>
        <taxon>Orobanchaceae</taxon>
        <taxon>Pedicularideae</taxon>
        <taxon>Castillejinae</taxon>
        <taxon>Castilleja</taxon>
    </lineage>
</organism>
<sequence length="185" mass="20189">MALAALAILGHKSAHSLPIGPVISEPFISPFGFTMTPALSSKYMKTPSFRLHGLRCLTMTAGMTFFLKSGLPFFTVAITISPTHAEGSLFSLPLIPFTEIMYRFFAPVLSAQFTVAATGSPSDIRNLFPADPPRPRFDIFEKWRRHANKVNIARGGHRLATVLMYLTDVEKGGEAVFPSAEGAED</sequence>
<dbReference type="EMBL" id="JAVIJP010000007">
    <property type="protein sequence ID" value="KAL3648897.1"/>
    <property type="molecule type" value="Genomic_DNA"/>
</dbReference>
<protein>
    <submittedName>
        <fullName evidence="1">Uncharacterized protein</fullName>
    </submittedName>
</protein>
<keyword evidence="2" id="KW-1185">Reference proteome</keyword>
<evidence type="ECO:0000313" key="1">
    <source>
        <dbReference type="EMBL" id="KAL3648897.1"/>
    </source>
</evidence>
<accession>A0ABD3E3L4</accession>
<proteinExistence type="predicted"/>